<dbReference type="InterPro" id="IPR036249">
    <property type="entry name" value="Thioredoxin-like_sf"/>
</dbReference>
<dbReference type="RefSeq" id="WP_022604214.1">
    <property type="nucleotide sequence ID" value="NZ_ASSJ01000005.1"/>
</dbReference>
<evidence type="ECO:0000256" key="3">
    <source>
        <dbReference type="ARBA" id="ARBA00023284"/>
    </source>
</evidence>
<dbReference type="GO" id="GO:0004601">
    <property type="term" value="F:peroxidase activity"/>
    <property type="evidence" value="ECO:0007669"/>
    <property type="project" value="UniProtKB-KW"/>
</dbReference>
<keyword evidence="2" id="KW-0049">Antioxidant</keyword>
<reference evidence="5 6" key="1">
    <citation type="submission" date="2013-05" db="EMBL/GenBank/DDBJ databases">
        <title>Draft genome sequence of Rubidibacter lacunae KORDI 51-2.</title>
        <authorList>
            <person name="Choi D.H."/>
            <person name="Noh J.H."/>
            <person name="Kwon K.-K."/>
            <person name="Lee J.-H."/>
            <person name="Ryu J.-Y."/>
        </authorList>
    </citation>
    <scope>NUCLEOTIDE SEQUENCE [LARGE SCALE GENOMIC DNA]</scope>
    <source>
        <strain evidence="5 6">KORDI 51-2</strain>
    </source>
</reference>
<organism evidence="5 6">
    <name type="scientific">Rubidibacter lacunae KORDI 51-2</name>
    <dbReference type="NCBI Taxonomy" id="582515"/>
    <lineage>
        <taxon>Bacteria</taxon>
        <taxon>Bacillati</taxon>
        <taxon>Cyanobacteriota</taxon>
        <taxon>Cyanophyceae</taxon>
        <taxon>Oscillatoriophycideae</taxon>
        <taxon>Chroococcales</taxon>
        <taxon>Aphanothecaceae</taxon>
        <taxon>Rubidibacter</taxon>
    </lineage>
</organism>
<dbReference type="AlphaFoldDB" id="U5DQH6"/>
<dbReference type="InterPro" id="IPR013766">
    <property type="entry name" value="Thioredoxin_domain"/>
</dbReference>
<evidence type="ECO:0000259" key="4">
    <source>
        <dbReference type="PROSITE" id="PS51352"/>
    </source>
</evidence>
<keyword evidence="1" id="KW-0575">Peroxidase</keyword>
<accession>U5DQH6</accession>
<evidence type="ECO:0000313" key="5">
    <source>
        <dbReference type="EMBL" id="ERN42874.1"/>
    </source>
</evidence>
<dbReference type="EMBL" id="ASSJ01000005">
    <property type="protein sequence ID" value="ERN42874.1"/>
    <property type="molecule type" value="Genomic_DNA"/>
</dbReference>
<dbReference type="OrthoDB" id="422376at2"/>
<dbReference type="PANTHER" id="PTHR43110">
    <property type="entry name" value="THIOL PEROXIDASE"/>
    <property type="match status" value="1"/>
</dbReference>
<feature type="domain" description="Thioredoxin" evidence="4">
    <location>
        <begin position="37"/>
        <end position="190"/>
    </location>
</feature>
<keyword evidence="1" id="KW-0560">Oxidoreductase</keyword>
<evidence type="ECO:0000256" key="2">
    <source>
        <dbReference type="ARBA" id="ARBA00022862"/>
    </source>
</evidence>
<gene>
    <name evidence="5" type="ORF">KR51_00004020</name>
</gene>
<dbReference type="InterPro" id="IPR050455">
    <property type="entry name" value="Tpx_Peroxidase_subfamily"/>
</dbReference>
<dbReference type="STRING" id="582515.KR51_00004020"/>
<dbReference type="InParanoid" id="U5DQH6"/>
<dbReference type="Proteomes" id="UP000016960">
    <property type="component" value="Unassembled WGS sequence"/>
</dbReference>
<name>U5DQH6_9CHRO</name>
<dbReference type="SUPFAM" id="SSF52833">
    <property type="entry name" value="Thioredoxin-like"/>
    <property type="match status" value="1"/>
</dbReference>
<comment type="caution">
    <text evidence="5">The sequence shown here is derived from an EMBL/GenBank/DDBJ whole genome shotgun (WGS) entry which is preliminary data.</text>
</comment>
<evidence type="ECO:0000313" key="6">
    <source>
        <dbReference type="Proteomes" id="UP000016960"/>
    </source>
</evidence>
<dbReference type="eggNOG" id="COG1225">
    <property type="taxonomic scope" value="Bacteria"/>
</dbReference>
<dbReference type="Pfam" id="PF00578">
    <property type="entry name" value="AhpC-TSA"/>
    <property type="match status" value="1"/>
</dbReference>
<proteinExistence type="predicted"/>
<dbReference type="Gene3D" id="3.40.30.10">
    <property type="entry name" value="Glutaredoxin"/>
    <property type="match status" value="1"/>
</dbReference>
<protein>
    <submittedName>
        <fullName evidence="5">Peroxiredoxin</fullName>
    </submittedName>
</protein>
<sequence length="190" mass="20987">MSTITSLVSTAIATFKDLARDPRFRRNFVPIPATSALQVGQFAPKFTLTDVTQECEVRLAAFRDSKPVIVAFTRIFNENLYCPLCYPHIVELRDRYTELTATGAEVLLVTSTDGRQSQQIAADLSLPMPLLSDSSNTVFRRYGTGQALGAPLPAQFVLDREGCIRFKHLFSFLDPNAGVDRLLAALAAMQ</sequence>
<keyword evidence="6" id="KW-1185">Reference proteome</keyword>
<dbReference type="PROSITE" id="PS51352">
    <property type="entry name" value="THIOREDOXIN_2"/>
    <property type="match status" value="1"/>
</dbReference>
<keyword evidence="3" id="KW-0676">Redox-active center</keyword>
<evidence type="ECO:0000256" key="1">
    <source>
        <dbReference type="ARBA" id="ARBA00022559"/>
    </source>
</evidence>
<dbReference type="InterPro" id="IPR000866">
    <property type="entry name" value="AhpC/TSA"/>
</dbReference>
<dbReference type="PATRIC" id="fig|582515.4.peg.449"/>
<dbReference type="PANTHER" id="PTHR43110:SF1">
    <property type="entry name" value="THIOL PEROXIDASE"/>
    <property type="match status" value="1"/>
</dbReference>